<dbReference type="NCBIfam" id="NF005909">
    <property type="entry name" value="PRK07890.1"/>
    <property type="match status" value="1"/>
</dbReference>
<gene>
    <name evidence="2" type="ORF">D0Z08_23045</name>
</gene>
<dbReference type="SUPFAM" id="SSF51735">
    <property type="entry name" value="NAD(P)-binding Rossmann-fold domains"/>
    <property type="match status" value="1"/>
</dbReference>
<name>A0A417XVU4_9ACTN</name>
<feature type="region of interest" description="Disordered" evidence="1">
    <location>
        <begin position="1"/>
        <end position="25"/>
    </location>
</feature>
<reference evidence="2 3" key="1">
    <citation type="submission" date="2018-09" db="EMBL/GenBank/DDBJ databases">
        <title>Genome sequencing of Nocardioides immobilis CCTCC AB 2017083 for comparison to Nocardioides silvaticus.</title>
        <authorList>
            <person name="Li C."/>
            <person name="Wang G."/>
        </authorList>
    </citation>
    <scope>NUCLEOTIDE SEQUENCE [LARGE SCALE GENOMIC DNA]</scope>
    <source>
        <strain evidence="2 3">CCTCC AB 2017083</strain>
    </source>
</reference>
<evidence type="ECO:0000313" key="3">
    <source>
        <dbReference type="Proteomes" id="UP000283644"/>
    </source>
</evidence>
<dbReference type="InterPro" id="IPR002347">
    <property type="entry name" value="SDR_fam"/>
</dbReference>
<feature type="compositionally biased region" description="Basic and acidic residues" evidence="1">
    <location>
        <begin position="1"/>
        <end position="17"/>
    </location>
</feature>
<dbReference type="EMBL" id="QXGH01000030">
    <property type="protein sequence ID" value="RHW24619.1"/>
    <property type="molecule type" value="Genomic_DNA"/>
</dbReference>
<dbReference type="PRINTS" id="PR00081">
    <property type="entry name" value="GDHRDH"/>
</dbReference>
<proteinExistence type="predicted"/>
<evidence type="ECO:0000313" key="2">
    <source>
        <dbReference type="EMBL" id="RHW24619.1"/>
    </source>
</evidence>
<dbReference type="Proteomes" id="UP000283644">
    <property type="component" value="Unassembled WGS sequence"/>
</dbReference>
<dbReference type="OrthoDB" id="9803333at2"/>
<sequence>MGPADRRSTGRDRRSDADVTTTTSNPVTSVLGGKVVLVAGVGPGLGRSLAVRSATAGADVVLASRDRDRLARVAAEVGALGRRAVVVPTDLTDPAAVAALADRIVDDVGRLDAVIHNAYHPPSREALLDTELASVEAELVSSLPALDLVRRCTPALVASGGSVVLVNSMILRNRLPGFGAYRMAKASLLALARGLSVELGPQGVRVNSVAPGYIRGDAVEASFAKAARARGTTVEAIHAEVAAETDLRRLPLPDEVADAAVFLASDLARSVTGQCLDINSGATHH</sequence>
<dbReference type="InterPro" id="IPR036291">
    <property type="entry name" value="NAD(P)-bd_dom_sf"/>
</dbReference>
<dbReference type="AlphaFoldDB" id="A0A417XVU4"/>
<dbReference type="Gene3D" id="3.40.50.720">
    <property type="entry name" value="NAD(P)-binding Rossmann-like Domain"/>
    <property type="match status" value="1"/>
</dbReference>
<keyword evidence="3" id="KW-1185">Reference proteome</keyword>
<dbReference type="Pfam" id="PF13561">
    <property type="entry name" value="adh_short_C2"/>
    <property type="match status" value="1"/>
</dbReference>
<dbReference type="PANTHER" id="PTHR43975:SF2">
    <property type="entry name" value="EG:BACR7A4.14 PROTEIN-RELATED"/>
    <property type="match status" value="1"/>
</dbReference>
<evidence type="ECO:0000256" key="1">
    <source>
        <dbReference type="SAM" id="MobiDB-lite"/>
    </source>
</evidence>
<accession>A0A417XVU4</accession>
<dbReference type="PANTHER" id="PTHR43975">
    <property type="entry name" value="ZGC:101858"/>
    <property type="match status" value="1"/>
</dbReference>
<organism evidence="2 3">
    <name type="scientific">Nocardioides immobilis</name>
    <dbReference type="NCBI Taxonomy" id="2049295"/>
    <lineage>
        <taxon>Bacteria</taxon>
        <taxon>Bacillati</taxon>
        <taxon>Actinomycetota</taxon>
        <taxon>Actinomycetes</taxon>
        <taxon>Propionibacteriales</taxon>
        <taxon>Nocardioidaceae</taxon>
        <taxon>Nocardioides</taxon>
    </lineage>
</organism>
<comment type="caution">
    <text evidence="2">The sequence shown here is derived from an EMBL/GenBank/DDBJ whole genome shotgun (WGS) entry which is preliminary data.</text>
</comment>
<protein>
    <submittedName>
        <fullName evidence="2">SDR family oxidoreductase</fullName>
    </submittedName>
</protein>